<evidence type="ECO:0000313" key="7">
    <source>
        <dbReference type="EMBL" id="QLI80680.1"/>
    </source>
</evidence>
<dbReference type="InterPro" id="IPR014436">
    <property type="entry name" value="Extradiol_dOase_DODA"/>
</dbReference>
<dbReference type="PIRSF" id="PIRSF006157">
    <property type="entry name" value="Doxgns_DODA"/>
    <property type="match status" value="1"/>
</dbReference>
<keyword evidence="5" id="KW-0560">Oxidoreductase</keyword>
<name>A0A7D5V948_9NEIS</name>
<dbReference type="AlphaFoldDB" id="A0A7D5V948"/>
<evidence type="ECO:0000256" key="5">
    <source>
        <dbReference type="ARBA" id="ARBA00023002"/>
    </source>
</evidence>
<keyword evidence="3" id="KW-0479">Metal-binding</keyword>
<dbReference type="Proteomes" id="UP000510822">
    <property type="component" value="Chromosome"/>
</dbReference>
<dbReference type="PANTHER" id="PTHR30096">
    <property type="entry name" value="4,5-DOPA DIOXYGENASE EXTRADIOL-LIKE PROTEIN"/>
    <property type="match status" value="1"/>
</dbReference>
<dbReference type="CDD" id="cd07363">
    <property type="entry name" value="45_DOPA_Dioxygenase"/>
    <property type="match status" value="1"/>
</dbReference>
<proteinExistence type="inferred from homology"/>
<gene>
    <name evidence="7" type="ORF">HZU75_03565</name>
</gene>
<keyword evidence="4" id="KW-0862">Zinc</keyword>
<dbReference type="InterPro" id="IPR004183">
    <property type="entry name" value="Xdiol_dOase_suB"/>
</dbReference>
<dbReference type="RefSeq" id="WP_180307819.1">
    <property type="nucleotide sequence ID" value="NZ_CP058952.1"/>
</dbReference>
<dbReference type="KEGG" id="cfon:HZU75_03565"/>
<evidence type="ECO:0000256" key="2">
    <source>
        <dbReference type="ARBA" id="ARBA00007581"/>
    </source>
</evidence>
<comment type="similarity">
    <text evidence="2">Belongs to the DODA-type extradiol aromatic ring-opening dioxygenase family.</text>
</comment>
<evidence type="ECO:0000256" key="3">
    <source>
        <dbReference type="ARBA" id="ARBA00022723"/>
    </source>
</evidence>
<evidence type="ECO:0000313" key="8">
    <source>
        <dbReference type="Proteomes" id="UP000510822"/>
    </source>
</evidence>
<sequence>MMRKLRSLFISHGAPTLVIDDIPARHFFAQLGQTMPRPRAIVLISAHNIARQTVVGTAANWQEWHDFGGFPAELYQMQYRPNGDPALAMMIAQGLADLGEQVAVSDDPAIDHGAWVPLKLIYPNADVPLITISLSHTMDNAAHWALGEKLNKLLPDDVLLITSGSITHNLRDAFSRMQSAVGEYTVEQYASEFIADSYLALNTQGKEFWADWQNQLRHARRAHPTPEHFLPLLIARAAAGDAPTVTPLHQSIELGVLGMDVIGFNWAV</sequence>
<protein>
    <submittedName>
        <fullName evidence="7">Dioxygenase</fullName>
    </submittedName>
</protein>
<dbReference type="GO" id="GO:0008270">
    <property type="term" value="F:zinc ion binding"/>
    <property type="evidence" value="ECO:0007669"/>
    <property type="project" value="InterPro"/>
</dbReference>
<comment type="cofactor">
    <cofactor evidence="1">
        <name>Zn(2+)</name>
        <dbReference type="ChEBI" id="CHEBI:29105"/>
    </cofactor>
</comment>
<reference evidence="7 8" key="1">
    <citation type="journal article" date="2016" name="Int. J. Syst. Evol. Microbiol.">
        <title>Chitinibacter fontanus sp. nov., isolated from a spring.</title>
        <authorList>
            <person name="Sheu S.Y."/>
            <person name="Li Y.S."/>
            <person name="Young C.C."/>
            <person name="Chen W.M."/>
        </authorList>
    </citation>
    <scope>NUCLEOTIDE SEQUENCE [LARGE SCALE GENOMIC DNA]</scope>
    <source>
        <strain evidence="7 8">STM-7</strain>
    </source>
</reference>
<dbReference type="PANTHER" id="PTHR30096:SF0">
    <property type="entry name" value="4,5-DOPA DIOXYGENASE EXTRADIOL-LIKE PROTEIN"/>
    <property type="match status" value="1"/>
</dbReference>
<keyword evidence="7" id="KW-0223">Dioxygenase</keyword>
<dbReference type="Pfam" id="PF02900">
    <property type="entry name" value="LigB"/>
    <property type="match status" value="1"/>
</dbReference>
<dbReference type="Gene3D" id="3.40.830.10">
    <property type="entry name" value="LigB-like"/>
    <property type="match status" value="1"/>
</dbReference>
<organism evidence="7 8">
    <name type="scientific">Chitinibacter fontanus</name>
    <dbReference type="NCBI Taxonomy" id="1737446"/>
    <lineage>
        <taxon>Bacteria</taxon>
        <taxon>Pseudomonadati</taxon>
        <taxon>Pseudomonadota</taxon>
        <taxon>Betaproteobacteria</taxon>
        <taxon>Neisseriales</taxon>
        <taxon>Chitinibacteraceae</taxon>
        <taxon>Chitinibacter</taxon>
    </lineage>
</organism>
<keyword evidence="8" id="KW-1185">Reference proteome</keyword>
<dbReference type="SUPFAM" id="SSF53213">
    <property type="entry name" value="LigB-like"/>
    <property type="match status" value="1"/>
</dbReference>
<evidence type="ECO:0000259" key="6">
    <source>
        <dbReference type="Pfam" id="PF02900"/>
    </source>
</evidence>
<dbReference type="EMBL" id="CP058952">
    <property type="protein sequence ID" value="QLI80680.1"/>
    <property type="molecule type" value="Genomic_DNA"/>
</dbReference>
<accession>A0A7D5V948</accession>
<dbReference type="GO" id="GO:0016702">
    <property type="term" value="F:oxidoreductase activity, acting on single donors with incorporation of molecular oxygen, incorporation of two atoms of oxygen"/>
    <property type="evidence" value="ECO:0007669"/>
    <property type="project" value="UniProtKB-ARBA"/>
</dbReference>
<evidence type="ECO:0000256" key="4">
    <source>
        <dbReference type="ARBA" id="ARBA00022833"/>
    </source>
</evidence>
<dbReference type="GO" id="GO:0008198">
    <property type="term" value="F:ferrous iron binding"/>
    <property type="evidence" value="ECO:0007669"/>
    <property type="project" value="InterPro"/>
</dbReference>
<evidence type="ECO:0000256" key="1">
    <source>
        <dbReference type="ARBA" id="ARBA00001947"/>
    </source>
</evidence>
<feature type="domain" description="Extradiol ring-cleavage dioxygenase class III enzyme subunit B" evidence="6">
    <location>
        <begin position="8"/>
        <end position="245"/>
    </location>
</feature>